<sequence>MTMSHAPPNKKNASGIIIDSTTAERIVPESRRADGSVRKSIKIRPGFTPQEDIGLFRSARRAARDPSYAAANPQIPLRSPKSGPPGSTRARQTFMTEPTIKDRASTDKDKVDVDEDLSQAFGKINLGKESERTLKNVDVEAKLGCSATTLAKEAISGRDRETPTRDQETPIRDRETPTTTTTVVDSTPSSPKRVSNPATT</sequence>
<dbReference type="InterPro" id="IPR015362">
    <property type="entry name" value="WIBG_mago-bd"/>
</dbReference>
<feature type="region of interest" description="Disordered" evidence="1">
    <location>
        <begin position="152"/>
        <end position="200"/>
    </location>
</feature>
<protein>
    <recommendedName>
        <fullName evidence="2">WIBG Mago-binding domain-containing protein</fullName>
    </recommendedName>
</protein>
<feature type="compositionally biased region" description="Basic and acidic residues" evidence="1">
    <location>
        <begin position="99"/>
        <end position="110"/>
    </location>
</feature>
<dbReference type="AlphaFoldDB" id="A0A854QLQ1"/>
<feature type="region of interest" description="Disordered" evidence="1">
    <location>
        <begin position="60"/>
        <end position="110"/>
    </location>
</feature>
<organism evidence="3 4">
    <name type="scientific">Cryptococcus neoformans Tu259-1</name>
    <dbReference type="NCBI Taxonomy" id="1230072"/>
    <lineage>
        <taxon>Eukaryota</taxon>
        <taxon>Fungi</taxon>
        <taxon>Dikarya</taxon>
        <taxon>Basidiomycota</taxon>
        <taxon>Agaricomycotina</taxon>
        <taxon>Tremellomycetes</taxon>
        <taxon>Tremellales</taxon>
        <taxon>Cryptococcaceae</taxon>
        <taxon>Cryptococcus</taxon>
        <taxon>Cryptococcus neoformans species complex</taxon>
    </lineage>
</organism>
<dbReference type="EMBL" id="AMKT01000010">
    <property type="protein sequence ID" value="OXG28938.1"/>
    <property type="molecule type" value="Genomic_DNA"/>
</dbReference>
<comment type="caution">
    <text evidence="3">The sequence shown here is derived from an EMBL/GenBank/DDBJ whole genome shotgun (WGS) entry which is preliminary data.</text>
</comment>
<proteinExistence type="predicted"/>
<evidence type="ECO:0000313" key="4">
    <source>
        <dbReference type="Proteomes" id="UP000199727"/>
    </source>
</evidence>
<dbReference type="GO" id="GO:0005737">
    <property type="term" value="C:cytoplasm"/>
    <property type="evidence" value="ECO:0007669"/>
    <property type="project" value="TreeGrafter"/>
</dbReference>
<dbReference type="SMART" id="SM01273">
    <property type="entry name" value="Mago-bind"/>
    <property type="match status" value="1"/>
</dbReference>
<gene>
    <name evidence="3" type="ORF">C361_00591</name>
</gene>
<evidence type="ECO:0000313" key="3">
    <source>
        <dbReference type="EMBL" id="OXG28938.1"/>
    </source>
</evidence>
<dbReference type="Proteomes" id="UP000199727">
    <property type="component" value="Unassembled WGS sequence"/>
</dbReference>
<name>A0A854QLQ1_CRYNE</name>
<feature type="compositionally biased region" description="Basic and acidic residues" evidence="1">
    <location>
        <begin position="155"/>
        <end position="176"/>
    </location>
</feature>
<dbReference type="GO" id="GO:1903259">
    <property type="term" value="P:exon-exon junction complex disassembly"/>
    <property type="evidence" value="ECO:0007669"/>
    <property type="project" value="InterPro"/>
</dbReference>
<dbReference type="GO" id="GO:0035145">
    <property type="term" value="C:exon-exon junction complex"/>
    <property type="evidence" value="ECO:0007669"/>
    <property type="project" value="TreeGrafter"/>
</dbReference>
<dbReference type="SUPFAM" id="SSF101931">
    <property type="entry name" value="Pym (Within the bgcn gene intron protein, WIBG), N-terminal domain"/>
    <property type="match status" value="1"/>
</dbReference>
<dbReference type="InterPro" id="IPR036348">
    <property type="entry name" value="WIBG_N_sf"/>
</dbReference>
<dbReference type="PANTHER" id="PTHR22959:SF0">
    <property type="entry name" value="PARTNER OF Y14 AND MAGO"/>
    <property type="match status" value="1"/>
</dbReference>
<feature type="domain" description="WIBG Mago-binding" evidence="2">
    <location>
        <begin position="23"/>
        <end position="49"/>
    </location>
</feature>
<feature type="compositionally biased region" description="Low complexity" evidence="1">
    <location>
        <begin position="177"/>
        <end position="191"/>
    </location>
</feature>
<reference evidence="3 4" key="1">
    <citation type="submission" date="2017-06" db="EMBL/GenBank/DDBJ databases">
        <title>Global population genomics of the pathogenic fungus Cryptococcus neoformans var. grubii.</title>
        <authorList>
            <person name="Cuomo C."/>
            <person name="Litvintseva A."/>
            <person name="Chen Y."/>
            <person name="Young S."/>
            <person name="Zeng Q."/>
            <person name="Chapman S."/>
            <person name="Gujja S."/>
            <person name="Saif S."/>
            <person name="Birren B."/>
        </authorList>
    </citation>
    <scope>NUCLEOTIDE SEQUENCE [LARGE SCALE GENOMIC DNA]</scope>
    <source>
        <strain evidence="3 4">Tu259-1</strain>
    </source>
</reference>
<evidence type="ECO:0000256" key="1">
    <source>
        <dbReference type="SAM" id="MobiDB-lite"/>
    </source>
</evidence>
<dbReference type="GO" id="GO:0003723">
    <property type="term" value="F:RNA binding"/>
    <property type="evidence" value="ECO:0007669"/>
    <property type="project" value="TreeGrafter"/>
</dbReference>
<dbReference type="Pfam" id="PF09282">
    <property type="entry name" value="Mago-bind"/>
    <property type="match status" value="1"/>
</dbReference>
<dbReference type="InterPro" id="IPR039333">
    <property type="entry name" value="PYM1"/>
</dbReference>
<dbReference type="OrthoDB" id="21625at2759"/>
<dbReference type="PANTHER" id="PTHR22959">
    <property type="entry name" value="PYM PROTEIN"/>
    <property type="match status" value="1"/>
</dbReference>
<evidence type="ECO:0000259" key="2">
    <source>
        <dbReference type="SMART" id="SM01273"/>
    </source>
</evidence>
<accession>A0A854QLQ1</accession>